<feature type="domain" description="Protein kinase" evidence="1">
    <location>
        <begin position="209"/>
        <end position="475"/>
    </location>
</feature>
<dbReference type="OrthoDB" id="1668230at2759"/>
<dbReference type="InterPro" id="IPR011009">
    <property type="entry name" value="Kinase-like_dom_sf"/>
</dbReference>
<dbReference type="PANTHER" id="PTHR44167">
    <property type="entry name" value="OVARIAN-SPECIFIC SERINE/THREONINE-PROTEIN KINASE LOK-RELATED"/>
    <property type="match status" value="1"/>
</dbReference>
<dbReference type="GO" id="GO:0004674">
    <property type="term" value="F:protein serine/threonine kinase activity"/>
    <property type="evidence" value="ECO:0007669"/>
    <property type="project" value="TreeGrafter"/>
</dbReference>
<evidence type="ECO:0000313" key="2">
    <source>
        <dbReference type="EMBL" id="CAH1790632.1"/>
    </source>
</evidence>
<dbReference type="PANTHER" id="PTHR44167:SF24">
    <property type="entry name" value="SERINE_THREONINE-PROTEIN KINASE CHK2"/>
    <property type="match status" value="1"/>
</dbReference>
<keyword evidence="3" id="KW-1185">Reference proteome</keyword>
<dbReference type="EMBL" id="CAIIXF020000008">
    <property type="protein sequence ID" value="CAH1790632.1"/>
    <property type="molecule type" value="Genomic_DNA"/>
</dbReference>
<dbReference type="PROSITE" id="PS50011">
    <property type="entry name" value="PROTEIN_KINASE_DOM"/>
    <property type="match status" value="1"/>
</dbReference>
<dbReference type="AlphaFoldDB" id="A0A8S4P8Q7"/>
<protein>
    <recommendedName>
        <fullName evidence="1">Protein kinase domain-containing protein</fullName>
    </recommendedName>
</protein>
<organism evidence="2 3">
    <name type="scientific">Owenia fusiformis</name>
    <name type="common">Polychaete worm</name>
    <dbReference type="NCBI Taxonomy" id="6347"/>
    <lineage>
        <taxon>Eukaryota</taxon>
        <taxon>Metazoa</taxon>
        <taxon>Spiralia</taxon>
        <taxon>Lophotrochozoa</taxon>
        <taxon>Annelida</taxon>
        <taxon>Polychaeta</taxon>
        <taxon>Sedentaria</taxon>
        <taxon>Canalipalpata</taxon>
        <taxon>Sabellida</taxon>
        <taxon>Oweniida</taxon>
        <taxon>Oweniidae</taxon>
        <taxon>Owenia</taxon>
    </lineage>
</organism>
<dbReference type="GO" id="GO:0005524">
    <property type="term" value="F:ATP binding"/>
    <property type="evidence" value="ECO:0007669"/>
    <property type="project" value="InterPro"/>
</dbReference>
<reference evidence="2" key="1">
    <citation type="submission" date="2022-03" db="EMBL/GenBank/DDBJ databases">
        <authorList>
            <person name="Martin C."/>
        </authorList>
    </citation>
    <scope>NUCLEOTIDE SEQUENCE</scope>
</reference>
<dbReference type="SMART" id="SM00220">
    <property type="entry name" value="S_TKc"/>
    <property type="match status" value="1"/>
</dbReference>
<comment type="caution">
    <text evidence="2">The sequence shown here is derived from an EMBL/GenBank/DDBJ whole genome shotgun (WGS) entry which is preliminary data.</text>
</comment>
<evidence type="ECO:0000259" key="1">
    <source>
        <dbReference type="PROSITE" id="PS50011"/>
    </source>
</evidence>
<proteinExistence type="predicted"/>
<dbReference type="GO" id="GO:0005737">
    <property type="term" value="C:cytoplasm"/>
    <property type="evidence" value="ECO:0007669"/>
    <property type="project" value="TreeGrafter"/>
</dbReference>
<dbReference type="SUPFAM" id="SSF56112">
    <property type="entry name" value="Protein kinase-like (PK-like)"/>
    <property type="match status" value="1"/>
</dbReference>
<dbReference type="GO" id="GO:0005634">
    <property type="term" value="C:nucleus"/>
    <property type="evidence" value="ECO:0007669"/>
    <property type="project" value="TreeGrafter"/>
</dbReference>
<dbReference type="GO" id="GO:0044773">
    <property type="term" value="P:mitotic DNA damage checkpoint signaling"/>
    <property type="evidence" value="ECO:0007669"/>
    <property type="project" value="TreeGrafter"/>
</dbReference>
<accession>A0A8S4P8Q7</accession>
<dbReference type="InterPro" id="IPR000719">
    <property type="entry name" value="Prot_kinase_dom"/>
</dbReference>
<gene>
    <name evidence="2" type="ORF">OFUS_LOCUS15809</name>
</gene>
<dbReference type="Gene3D" id="1.10.510.10">
    <property type="entry name" value="Transferase(Phosphotransferase) domain 1"/>
    <property type="match status" value="1"/>
</dbReference>
<dbReference type="Pfam" id="PF00069">
    <property type="entry name" value="Pkinase"/>
    <property type="match status" value="1"/>
</dbReference>
<sequence>MVGSLLDPIRSAFSVDIWFSSREAGKMAMPRRITPSPSSSQSKGIYKLKDYFEMDAVVPFEDIGQPHDGVPMICDDFKMSSEMKMSTNQSQHEAPKVASGEMVMIPVSVDSSNRISYGIQSLDDEGYNGMPSTDNDHAGMSLALPPHGFRLTERIKDSTRYVKHVFTDLAAYNECVAYNHGLGEDNGENIAVITDESLYKCLEAEEGFKEPDTILGSGSFGTCTKRRYTDKKRNIRVDIIVKEIKIMDLNRLEYKFPISHPHPGITKVHGFMEFPKDKICRLFMENGGTTLKEFRQGQTNNAYHKSDETNIMRQILEVMKHIHALCHIYLDLKPANILVEIGIDGAIHIRLCDFGAILHDLSGKIITSPKYQAPECHFRGIDCFSDKTDMFTCGGVLYFLISGKEPWGSVTTRKDLKEYHLKMRSREDVDEVLGIMCPGITSDDSPLYNLMVSMLDGNPKRRPSARQALDIMNELEINMAATGSRATSTVSIPLGQTHQGAAHCMNVASNVLPDFGSISDASRA</sequence>
<dbReference type="Proteomes" id="UP000749559">
    <property type="component" value="Unassembled WGS sequence"/>
</dbReference>
<name>A0A8S4P8Q7_OWEFU</name>
<evidence type="ECO:0000313" key="3">
    <source>
        <dbReference type="Proteomes" id="UP000749559"/>
    </source>
</evidence>